<name>A0A7R9QWW1_9ACAR</name>
<dbReference type="AlphaFoldDB" id="A0A7R9QWW1"/>
<dbReference type="GO" id="GO:0016491">
    <property type="term" value="F:oxidoreductase activity"/>
    <property type="evidence" value="ECO:0007669"/>
    <property type="project" value="UniProtKB-KW"/>
</dbReference>
<dbReference type="PROSITE" id="PS00061">
    <property type="entry name" value="ADH_SHORT"/>
    <property type="match status" value="1"/>
</dbReference>
<dbReference type="PRINTS" id="PR00080">
    <property type="entry name" value="SDRFAMILY"/>
</dbReference>
<dbReference type="SUPFAM" id="SSF51735">
    <property type="entry name" value="NAD(P)-binding Rossmann-fold domains"/>
    <property type="match status" value="2"/>
</dbReference>
<evidence type="ECO:0000313" key="3">
    <source>
        <dbReference type="EMBL" id="CAD7659828.1"/>
    </source>
</evidence>
<dbReference type="EMBL" id="OC933252">
    <property type="protein sequence ID" value="CAD7659828.1"/>
    <property type="molecule type" value="Genomic_DNA"/>
</dbReference>
<dbReference type="PANTHER" id="PTHR43313:SF36">
    <property type="entry name" value="D-BETA-HYDROXYBUTYRATE DEHYDROGENASE, MITOCHONDRIAL"/>
    <property type="match status" value="1"/>
</dbReference>
<gene>
    <name evidence="3" type="ORF">ONB1V03_LOCUS16399</name>
</gene>
<keyword evidence="1" id="KW-0560">Oxidoreductase</keyword>
<dbReference type="InterPro" id="IPR036291">
    <property type="entry name" value="NAD(P)-bd_dom_sf"/>
</dbReference>
<protein>
    <submittedName>
        <fullName evidence="3">Uncharacterized protein</fullName>
    </submittedName>
</protein>
<evidence type="ECO:0000256" key="1">
    <source>
        <dbReference type="ARBA" id="ARBA00023002"/>
    </source>
</evidence>
<accession>A0A7R9QWW1</accession>
<evidence type="ECO:0000256" key="2">
    <source>
        <dbReference type="RuleBase" id="RU000363"/>
    </source>
</evidence>
<dbReference type="Gene3D" id="3.40.50.720">
    <property type="entry name" value="NAD(P)-binding Rossmann-like Domain"/>
    <property type="match status" value="2"/>
</dbReference>
<dbReference type="PANTHER" id="PTHR43313">
    <property type="entry name" value="SHORT-CHAIN DEHYDROGENASE/REDUCTASE FAMILY 9C"/>
    <property type="match status" value="1"/>
</dbReference>
<dbReference type="PRINTS" id="PR00081">
    <property type="entry name" value="GDHRDH"/>
</dbReference>
<keyword evidence="4" id="KW-1185">Reference proteome</keyword>
<comment type="similarity">
    <text evidence="2">Belongs to the short-chain dehydrogenases/reductases (SDR) family.</text>
</comment>
<proteinExistence type="inferred from homology"/>
<dbReference type="InterPro" id="IPR002347">
    <property type="entry name" value="SDR_fam"/>
</dbReference>
<sequence length="484" mass="54796">MDVTSDEEVKAVYEQIQKDLTQNGEQLWAVVNNAGILTLGPLDWGTVDTYKLIFEVNTFGMVRVSRTFLPLIRQSKGRIVNLVSMAGRLTPENLGIYSMSKHAAISFSDGLRRETRKWGIKVSTIEPTAYKTPMAGPDYFTRELEKQWNESSDDVKQLYGQAYYEHFKQRKDRLTVAKTGKNIYEVIDKIIDAIRSPNPQIRYVAVPGKAYNKIAIFLAQLMPLEIYDSIFAHKSTREPKPSGLQRLSLDFWVTAKMSLTKIFSLKCFITQYILAFLGLYLAVNVSCCFGGLVSWVGRMFVVSALAWGLTKKIRKRLNKEFLTSFVVSALAWGLTKKIRKRLNKEFLTSYKRAVLVTGCDSGFGNALALKLNEHGFRVYATVLDTESEGAKKLISGQRFEGKTKVVRMDVTSDEEVKAVYEQIQKDLTQNGEQLWAVVNNAGIITLGPLDWGTVDTYKRIFEVNTFGMVRVSRTFLPLIRQSKG</sequence>
<dbReference type="Proteomes" id="UP000728032">
    <property type="component" value="Unassembled WGS sequence"/>
</dbReference>
<dbReference type="OrthoDB" id="294295at2759"/>
<organism evidence="3">
    <name type="scientific">Oppiella nova</name>
    <dbReference type="NCBI Taxonomy" id="334625"/>
    <lineage>
        <taxon>Eukaryota</taxon>
        <taxon>Metazoa</taxon>
        <taxon>Ecdysozoa</taxon>
        <taxon>Arthropoda</taxon>
        <taxon>Chelicerata</taxon>
        <taxon>Arachnida</taxon>
        <taxon>Acari</taxon>
        <taxon>Acariformes</taxon>
        <taxon>Sarcoptiformes</taxon>
        <taxon>Oribatida</taxon>
        <taxon>Brachypylina</taxon>
        <taxon>Oppioidea</taxon>
        <taxon>Oppiidae</taxon>
        <taxon>Oppiella</taxon>
    </lineage>
</organism>
<dbReference type="EMBL" id="CAJPVJ010018427">
    <property type="protein sequence ID" value="CAG2176966.1"/>
    <property type="molecule type" value="Genomic_DNA"/>
</dbReference>
<evidence type="ECO:0000313" key="4">
    <source>
        <dbReference type="Proteomes" id="UP000728032"/>
    </source>
</evidence>
<reference evidence="3" key="1">
    <citation type="submission" date="2020-11" db="EMBL/GenBank/DDBJ databases">
        <authorList>
            <person name="Tran Van P."/>
        </authorList>
    </citation>
    <scope>NUCLEOTIDE SEQUENCE</scope>
</reference>
<dbReference type="GO" id="GO:0008202">
    <property type="term" value="P:steroid metabolic process"/>
    <property type="evidence" value="ECO:0007669"/>
    <property type="project" value="TreeGrafter"/>
</dbReference>
<dbReference type="Pfam" id="PF00106">
    <property type="entry name" value="adh_short"/>
    <property type="match status" value="2"/>
</dbReference>
<dbReference type="InterPro" id="IPR020904">
    <property type="entry name" value="Sc_DH/Rdtase_CS"/>
</dbReference>